<evidence type="ECO:0000313" key="2">
    <source>
        <dbReference type="EMBL" id="ASN72010.1"/>
    </source>
</evidence>
<accession>A0A2H4J9T9</accession>
<reference evidence="2" key="1">
    <citation type="submission" date="2017-06" db="EMBL/GenBank/DDBJ databases">
        <title>Novel phages from South African skin metaviromes.</title>
        <authorList>
            <person name="van Zyl L.J."/>
            <person name="Abrahams Y."/>
            <person name="Stander E.A."/>
            <person name="Kirby B.M."/>
            <person name="Clavaud C."/>
            <person name="Farcet C."/>
            <person name="Breton L."/>
            <person name="Trindade M.I."/>
        </authorList>
    </citation>
    <scope>NUCLEOTIDE SEQUENCE</scope>
</reference>
<proteinExistence type="predicted"/>
<feature type="region of interest" description="Disordered" evidence="1">
    <location>
        <begin position="1"/>
        <end position="44"/>
    </location>
</feature>
<name>A0A2H4J9T9_9CAUD</name>
<evidence type="ECO:0000256" key="1">
    <source>
        <dbReference type="SAM" id="MobiDB-lite"/>
    </source>
</evidence>
<protein>
    <submittedName>
        <fullName evidence="2">Uncharacterized protein</fullName>
    </submittedName>
</protein>
<gene>
    <name evidence="2" type="ORF">7S2_17</name>
</gene>
<organism evidence="2">
    <name type="scientific">uncultured Caudovirales phage</name>
    <dbReference type="NCBI Taxonomy" id="2100421"/>
    <lineage>
        <taxon>Viruses</taxon>
        <taxon>Duplodnaviria</taxon>
        <taxon>Heunggongvirae</taxon>
        <taxon>Uroviricota</taxon>
        <taxon>Caudoviricetes</taxon>
        <taxon>Peduoviridae</taxon>
        <taxon>Maltschvirus</taxon>
        <taxon>Maltschvirus maltsch</taxon>
    </lineage>
</organism>
<dbReference type="EMBL" id="MF417939">
    <property type="protein sequence ID" value="ASN72010.1"/>
    <property type="molecule type" value="Genomic_DNA"/>
</dbReference>
<sequence>MEHPRPQGASTAAATSLPVWPRINSSTRSRHGPRTTPGGLPAVSDTDTIARIRALANYWLERDGDAKQFGQTLEDVLEGK</sequence>